<dbReference type="Pfam" id="PF06026">
    <property type="entry name" value="Rib_5-P_isom_A"/>
    <property type="match status" value="1"/>
</dbReference>
<comment type="catalytic activity">
    <reaction evidence="1 3">
        <text>aldehydo-D-ribose 5-phosphate = D-ribulose 5-phosphate</text>
        <dbReference type="Rhea" id="RHEA:14657"/>
        <dbReference type="ChEBI" id="CHEBI:58121"/>
        <dbReference type="ChEBI" id="CHEBI:58273"/>
        <dbReference type="EC" id="5.3.1.6"/>
    </reaction>
</comment>
<dbReference type="PANTHER" id="PTHR11934">
    <property type="entry name" value="RIBOSE-5-PHOSPHATE ISOMERASE"/>
    <property type="match status" value="1"/>
</dbReference>
<sequence>MKRRAAAEAMTLVADGMTLGLGTGSTAAHFIDLLGEAVRNGLSVKGVPTSEDTSRRAEAAGVELIEPDETTVIDLAVDGADEVDARGDLIKGGGGALLREKIVAAVAKRFVVIADASKKVAELGAFPLPVEIDRFAYGLTARRIREALVAQGLPGDIALRHRPDGAAFVTDGGNLVVDCRARRIHEPALLDGALKSIPGVVETGLFLRMAERVIFGTADGVEVLRPPAR</sequence>
<gene>
    <name evidence="3" type="primary">rpiA</name>
    <name evidence="4" type="ORF">SAMN06297382_1592</name>
</gene>
<evidence type="ECO:0000313" key="5">
    <source>
        <dbReference type="Proteomes" id="UP000198346"/>
    </source>
</evidence>
<evidence type="ECO:0000256" key="1">
    <source>
        <dbReference type="ARBA" id="ARBA00001713"/>
    </source>
</evidence>
<comment type="pathway">
    <text evidence="3">Carbohydrate degradation; pentose phosphate pathway; D-ribose 5-phosphate from D-ribulose 5-phosphate (non-oxidative stage): step 1/1.</text>
</comment>
<feature type="binding site" evidence="3">
    <location>
        <begin position="78"/>
        <end position="81"/>
    </location>
    <ligand>
        <name>substrate</name>
    </ligand>
</feature>
<dbReference type="Gene3D" id="3.40.50.1360">
    <property type="match status" value="1"/>
</dbReference>
<dbReference type="AlphaFoldDB" id="A0A239PSC0"/>
<keyword evidence="5" id="KW-1185">Reference proteome</keyword>
<feature type="binding site" evidence="3">
    <location>
        <position position="118"/>
    </location>
    <ligand>
        <name>substrate</name>
    </ligand>
</feature>
<name>A0A239PSC0_9PROT</name>
<evidence type="ECO:0000256" key="3">
    <source>
        <dbReference type="HAMAP-Rule" id="MF_00170"/>
    </source>
</evidence>
<organism evidence="4 5">
    <name type="scientific">Amphiplicatus metriothermophilus</name>
    <dbReference type="NCBI Taxonomy" id="1519374"/>
    <lineage>
        <taxon>Bacteria</taxon>
        <taxon>Pseudomonadati</taxon>
        <taxon>Pseudomonadota</taxon>
        <taxon>Alphaproteobacteria</taxon>
        <taxon>Parvularculales</taxon>
        <taxon>Parvularculaceae</taxon>
        <taxon>Amphiplicatus</taxon>
    </lineage>
</organism>
<dbReference type="EC" id="5.3.1.6" evidence="3"/>
<dbReference type="GO" id="GO:0009052">
    <property type="term" value="P:pentose-phosphate shunt, non-oxidative branch"/>
    <property type="evidence" value="ECO:0007669"/>
    <property type="project" value="UniProtKB-UniRule"/>
</dbReference>
<accession>A0A239PSC0</accession>
<dbReference type="EMBL" id="FZQA01000003">
    <property type="protein sequence ID" value="SNT73194.1"/>
    <property type="molecule type" value="Genomic_DNA"/>
</dbReference>
<dbReference type="HAMAP" id="MF_00170">
    <property type="entry name" value="Rib_5P_isom_A"/>
    <property type="match status" value="1"/>
</dbReference>
<dbReference type="NCBIfam" id="NF001924">
    <property type="entry name" value="PRK00702.1"/>
    <property type="match status" value="1"/>
</dbReference>
<dbReference type="InterPro" id="IPR037171">
    <property type="entry name" value="NagB/RpiA_transferase-like"/>
</dbReference>
<proteinExistence type="inferred from homology"/>
<comment type="subunit">
    <text evidence="3">Homodimer.</text>
</comment>
<dbReference type="Proteomes" id="UP000198346">
    <property type="component" value="Unassembled WGS sequence"/>
</dbReference>
<feature type="binding site" evidence="3">
    <location>
        <begin position="23"/>
        <end position="26"/>
    </location>
    <ligand>
        <name>substrate</name>
    </ligand>
</feature>
<dbReference type="GO" id="GO:0005829">
    <property type="term" value="C:cytosol"/>
    <property type="evidence" value="ECO:0007669"/>
    <property type="project" value="TreeGrafter"/>
</dbReference>
<dbReference type="SUPFAM" id="SSF100950">
    <property type="entry name" value="NagB/RpiA/CoA transferase-like"/>
    <property type="match status" value="1"/>
</dbReference>
<keyword evidence="2 3" id="KW-0413">Isomerase</keyword>
<dbReference type="SUPFAM" id="SSF75445">
    <property type="entry name" value="D-ribose-5-phosphate isomerase (RpiA), lid domain"/>
    <property type="match status" value="1"/>
</dbReference>
<dbReference type="Gene3D" id="3.30.70.260">
    <property type="match status" value="1"/>
</dbReference>
<dbReference type="CDD" id="cd01398">
    <property type="entry name" value="RPI_A"/>
    <property type="match status" value="1"/>
</dbReference>
<evidence type="ECO:0000313" key="4">
    <source>
        <dbReference type="EMBL" id="SNT73194.1"/>
    </source>
</evidence>
<comment type="similarity">
    <text evidence="3">Belongs to the ribose 5-phosphate isomerase family.</text>
</comment>
<feature type="active site" description="Proton acceptor" evidence="3">
    <location>
        <position position="100"/>
    </location>
</feature>
<protein>
    <recommendedName>
        <fullName evidence="3">Ribose-5-phosphate isomerase A</fullName>
        <ecNumber evidence="3">5.3.1.6</ecNumber>
    </recommendedName>
    <alternativeName>
        <fullName evidence="3">Phosphoriboisomerase A</fullName>
        <shortName evidence="3">PRI</shortName>
    </alternativeName>
</protein>
<comment type="function">
    <text evidence="3">Catalyzes the reversible conversion of ribose-5-phosphate to ribulose 5-phosphate.</text>
</comment>
<dbReference type="GO" id="GO:0004751">
    <property type="term" value="F:ribose-5-phosphate isomerase activity"/>
    <property type="evidence" value="ECO:0007669"/>
    <property type="project" value="UniProtKB-UniRule"/>
</dbReference>
<dbReference type="FunFam" id="3.40.50.1360:FF:000001">
    <property type="entry name" value="Ribose-5-phosphate isomerase A"/>
    <property type="match status" value="1"/>
</dbReference>
<dbReference type="GO" id="GO:0006014">
    <property type="term" value="P:D-ribose metabolic process"/>
    <property type="evidence" value="ECO:0007669"/>
    <property type="project" value="TreeGrafter"/>
</dbReference>
<dbReference type="InterPro" id="IPR020672">
    <property type="entry name" value="Ribose5P_isomerase_typA_subgr"/>
</dbReference>
<evidence type="ECO:0000256" key="2">
    <source>
        <dbReference type="ARBA" id="ARBA00023235"/>
    </source>
</evidence>
<dbReference type="InterPro" id="IPR004788">
    <property type="entry name" value="Ribose5P_isomerase_type_A"/>
</dbReference>
<dbReference type="NCBIfam" id="TIGR00021">
    <property type="entry name" value="rpiA"/>
    <property type="match status" value="1"/>
</dbReference>
<dbReference type="UniPathway" id="UPA00115">
    <property type="reaction ID" value="UER00412"/>
</dbReference>
<feature type="binding site" evidence="3">
    <location>
        <begin position="91"/>
        <end position="94"/>
    </location>
    <ligand>
        <name>substrate</name>
    </ligand>
</feature>
<dbReference type="PANTHER" id="PTHR11934:SF0">
    <property type="entry name" value="RIBOSE-5-PHOSPHATE ISOMERASE"/>
    <property type="match status" value="1"/>
</dbReference>
<reference evidence="4 5" key="1">
    <citation type="submission" date="2017-07" db="EMBL/GenBank/DDBJ databases">
        <authorList>
            <person name="Sun Z.S."/>
            <person name="Albrecht U."/>
            <person name="Echele G."/>
            <person name="Lee C.C."/>
        </authorList>
    </citation>
    <scope>NUCLEOTIDE SEQUENCE [LARGE SCALE GENOMIC DNA]</scope>
    <source>
        <strain evidence="4 5">CGMCC 1.12710</strain>
    </source>
</reference>